<comment type="caution">
    <text evidence="2">The sequence shown here is derived from an EMBL/GenBank/DDBJ whole genome shotgun (WGS) entry which is preliminary data.</text>
</comment>
<evidence type="ECO:0000313" key="3">
    <source>
        <dbReference type="Proteomes" id="UP000614047"/>
    </source>
</evidence>
<accession>A0A931DHH6</accession>
<dbReference type="InterPro" id="IPR039422">
    <property type="entry name" value="MarR/SlyA-like"/>
</dbReference>
<dbReference type="Pfam" id="PF12802">
    <property type="entry name" value="MarR_2"/>
    <property type="match status" value="1"/>
</dbReference>
<dbReference type="GO" id="GO:0003700">
    <property type="term" value="F:DNA-binding transcription factor activity"/>
    <property type="evidence" value="ECO:0007669"/>
    <property type="project" value="InterPro"/>
</dbReference>
<dbReference type="PANTHER" id="PTHR33164">
    <property type="entry name" value="TRANSCRIPTIONAL REGULATOR, MARR FAMILY"/>
    <property type="match status" value="1"/>
</dbReference>
<feature type="domain" description="HTH marR-type" evidence="1">
    <location>
        <begin position="17"/>
        <end position="149"/>
    </location>
</feature>
<dbReference type="InterPro" id="IPR000835">
    <property type="entry name" value="HTH_MarR-typ"/>
</dbReference>
<dbReference type="InterPro" id="IPR036388">
    <property type="entry name" value="WH-like_DNA-bd_sf"/>
</dbReference>
<reference evidence="2" key="1">
    <citation type="submission" date="2020-11" db="EMBL/GenBank/DDBJ databases">
        <title>Sequencing the genomes of 1000 actinobacteria strains.</title>
        <authorList>
            <person name="Klenk H.-P."/>
        </authorList>
    </citation>
    <scope>NUCLEOTIDE SEQUENCE</scope>
    <source>
        <strain evidence="2">DSM 43175</strain>
    </source>
</reference>
<protein>
    <submittedName>
        <fullName evidence="2">DNA-binding MarR family transcriptional regulator</fullName>
    </submittedName>
</protein>
<dbReference type="InterPro" id="IPR036390">
    <property type="entry name" value="WH_DNA-bd_sf"/>
</dbReference>
<dbReference type="EMBL" id="JADOUA010000001">
    <property type="protein sequence ID" value="MBG6090160.1"/>
    <property type="molecule type" value="Genomic_DNA"/>
</dbReference>
<dbReference type="AlphaFoldDB" id="A0A931DHH6"/>
<gene>
    <name evidence="2" type="ORF">IW256_004273</name>
</gene>
<dbReference type="PANTHER" id="PTHR33164:SF99">
    <property type="entry name" value="MARR FAMILY REGULATORY PROTEIN"/>
    <property type="match status" value="1"/>
</dbReference>
<proteinExistence type="predicted"/>
<organism evidence="2 3">
    <name type="scientific">Actinomadura viridis</name>
    <dbReference type="NCBI Taxonomy" id="58110"/>
    <lineage>
        <taxon>Bacteria</taxon>
        <taxon>Bacillati</taxon>
        <taxon>Actinomycetota</taxon>
        <taxon>Actinomycetes</taxon>
        <taxon>Streptosporangiales</taxon>
        <taxon>Thermomonosporaceae</taxon>
        <taxon>Actinomadura</taxon>
    </lineage>
</organism>
<sequence length="162" mass="17149">MPSPPPPAGAADPADDDVALGLLLAVAHARARHALNEALAPLGIEARHYGVLAALARHGPSSQRRLSTLLDVDKSAMVRIMDDLERRGLATRNRDAHDRRAYAIELTAEGRRAAREGGAVSAAVGGRLFGWLEPSDRALLVAMLTRISHRAAGDRDEDGGGD</sequence>
<dbReference type="GO" id="GO:0006950">
    <property type="term" value="P:response to stress"/>
    <property type="evidence" value="ECO:0007669"/>
    <property type="project" value="TreeGrafter"/>
</dbReference>
<evidence type="ECO:0000259" key="1">
    <source>
        <dbReference type="PROSITE" id="PS50995"/>
    </source>
</evidence>
<dbReference type="Proteomes" id="UP000614047">
    <property type="component" value="Unassembled WGS sequence"/>
</dbReference>
<dbReference type="SUPFAM" id="SSF46785">
    <property type="entry name" value="Winged helix' DNA-binding domain"/>
    <property type="match status" value="1"/>
</dbReference>
<dbReference type="PRINTS" id="PR00598">
    <property type="entry name" value="HTHMARR"/>
</dbReference>
<dbReference type="SMART" id="SM00347">
    <property type="entry name" value="HTH_MARR"/>
    <property type="match status" value="1"/>
</dbReference>
<evidence type="ECO:0000313" key="2">
    <source>
        <dbReference type="EMBL" id="MBG6090160.1"/>
    </source>
</evidence>
<keyword evidence="2" id="KW-0238">DNA-binding</keyword>
<keyword evidence="3" id="KW-1185">Reference proteome</keyword>
<dbReference type="GO" id="GO:0003677">
    <property type="term" value="F:DNA binding"/>
    <property type="evidence" value="ECO:0007669"/>
    <property type="project" value="UniProtKB-KW"/>
</dbReference>
<dbReference type="RefSeq" id="WP_197012665.1">
    <property type="nucleotide sequence ID" value="NZ_BAABES010000021.1"/>
</dbReference>
<dbReference type="PROSITE" id="PS50995">
    <property type="entry name" value="HTH_MARR_2"/>
    <property type="match status" value="1"/>
</dbReference>
<dbReference type="Gene3D" id="1.10.10.10">
    <property type="entry name" value="Winged helix-like DNA-binding domain superfamily/Winged helix DNA-binding domain"/>
    <property type="match status" value="1"/>
</dbReference>
<name>A0A931DHH6_9ACTN</name>